<reference evidence="1 2" key="1">
    <citation type="submission" date="2018-12" db="EMBL/GenBank/DDBJ databases">
        <title>Amycolatopsis eburnea sp. nov. actinomycete associate with arbuscular mycorrhiza fungal spore.</title>
        <authorList>
            <person name="Lumyong S."/>
            <person name="Chaiya L."/>
        </authorList>
    </citation>
    <scope>NUCLEOTIDE SEQUENCE [LARGE SCALE GENOMIC DNA]</scope>
    <source>
        <strain evidence="1 2">GLM-1</strain>
    </source>
</reference>
<gene>
    <name evidence="1" type="ORF">EIY87_09230</name>
</gene>
<dbReference type="EMBL" id="RSEC01000032">
    <property type="protein sequence ID" value="RSD21989.1"/>
    <property type="molecule type" value="Genomic_DNA"/>
</dbReference>
<protein>
    <submittedName>
        <fullName evidence="1">Uncharacterized protein</fullName>
    </submittedName>
</protein>
<keyword evidence="2" id="KW-1185">Reference proteome</keyword>
<dbReference type="OrthoDB" id="4290974at2"/>
<accession>A0A3R9E6T3</accession>
<dbReference type="Proteomes" id="UP000267081">
    <property type="component" value="Unassembled WGS sequence"/>
</dbReference>
<sequence>MADNEHHHVPTREVVGLAPVDPLIAFYWARLDEAETKARAAAQTFGGAPDWQFQRLTDDDFGTDYFLHVADRTIPAATRPGEEDTGPFVASELALIADRDPQAVLDDVGAKKAILDDYARYCADVDNPARELICQVTRDVIKRLATVYAGHPDYDPAWRP</sequence>
<dbReference type="RefSeq" id="WP_125307239.1">
    <property type="nucleotide sequence ID" value="NZ_RSEC01000032.1"/>
</dbReference>
<name>A0A3R9E6T3_9PSEU</name>
<proteinExistence type="predicted"/>
<evidence type="ECO:0000313" key="1">
    <source>
        <dbReference type="EMBL" id="RSD21989.1"/>
    </source>
</evidence>
<evidence type="ECO:0000313" key="2">
    <source>
        <dbReference type="Proteomes" id="UP000267081"/>
    </source>
</evidence>
<dbReference type="AlphaFoldDB" id="A0A3R9E6T3"/>
<dbReference type="Pfam" id="PF19730">
    <property type="entry name" value="DUF6221"/>
    <property type="match status" value="1"/>
</dbReference>
<organism evidence="1 2">
    <name type="scientific">Amycolatopsis eburnea</name>
    <dbReference type="NCBI Taxonomy" id="2267691"/>
    <lineage>
        <taxon>Bacteria</taxon>
        <taxon>Bacillati</taxon>
        <taxon>Actinomycetota</taxon>
        <taxon>Actinomycetes</taxon>
        <taxon>Pseudonocardiales</taxon>
        <taxon>Pseudonocardiaceae</taxon>
        <taxon>Amycolatopsis</taxon>
    </lineage>
</organism>
<comment type="caution">
    <text evidence="1">The sequence shown here is derived from an EMBL/GenBank/DDBJ whole genome shotgun (WGS) entry which is preliminary data.</text>
</comment>
<dbReference type="InterPro" id="IPR046193">
    <property type="entry name" value="DUF6221"/>
</dbReference>